<dbReference type="AlphaFoldDB" id="A0A1G9HQR1"/>
<dbReference type="OrthoDB" id="3637315at2"/>
<dbReference type="STRING" id="1075417.SAMN05421823_104510"/>
<dbReference type="RefSeq" id="WP_143017274.1">
    <property type="nucleotide sequence ID" value="NZ_FNFO01000004.1"/>
</dbReference>
<evidence type="ECO:0000313" key="2">
    <source>
        <dbReference type="Proteomes" id="UP000198510"/>
    </source>
</evidence>
<evidence type="ECO:0000313" key="1">
    <source>
        <dbReference type="EMBL" id="SDL15331.1"/>
    </source>
</evidence>
<organism evidence="1 2">
    <name type="scientific">Catalinimonas alkaloidigena</name>
    <dbReference type="NCBI Taxonomy" id="1075417"/>
    <lineage>
        <taxon>Bacteria</taxon>
        <taxon>Pseudomonadati</taxon>
        <taxon>Bacteroidota</taxon>
        <taxon>Cytophagia</taxon>
        <taxon>Cytophagales</taxon>
        <taxon>Catalimonadaceae</taxon>
        <taxon>Catalinimonas</taxon>
    </lineage>
</organism>
<accession>A0A1G9HQR1</accession>
<reference evidence="1 2" key="1">
    <citation type="submission" date="2016-10" db="EMBL/GenBank/DDBJ databases">
        <authorList>
            <person name="de Groot N.N."/>
        </authorList>
    </citation>
    <scope>NUCLEOTIDE SEQUENCE [LARGE SCALE GENOMIC DNA]</scope>
    <source>
        <strain evidence="1 2">DSM 25186</strain>
    </source>
</reference>
<dbReference type="Proteomes" id="UP000198510">
    <property type="component" value="Unassembled WGS sequence"/>
</dbReference>
<name>A0A1G9HQR1_9BACT</name>
<sequence length="189" mass="21883">MISARNVGRLPTGMSLVSDDVVEFHAARLILLLYICGTEESNNRRRIDGLTKIAKLDFFVRYPSFFIRAAEVLDKSTSIEDTEPDSKMIRYHYGPWDQRYYHVIPFMEARSLINVVKDPGKNQYKFYLTPDGISLAKVLLDLHEFDELKARMLEVKRVLGRKNGHQLKELVYKLFQKEVGDLSLGEIID</sequence>
<dbReference type="EMBL" id="FNFO01000004">
    <property type="protein sequence ID" value="SDL15331.1"/>
    <property type="molecule type" value="Genomic_DNA"/>
</dbReference>
<protein>
    <submittedName>
        <fullName evidence="1">Uncharacterized protein</fullName>
    </submittedName>
</protein>
<keyword evidence="2" id="KW-1185">Reference proteome</keyword>
<gene>
    <name evidence="1" type="ORF">SAMN05421823_104510</name>
</gene>
<proteinExistence type="predicted"/>